<evidence type="ECO:0000256" key="2">
    <source>
        <dbReference type="ARBA" id="ARBA00022692"/>
    </source>
</evidence>
<dbReference type="SUPFAM" id="SSF161098">
    <property type="entry name" value="MetI-like"/>
    <property type="match status" value="1"/>
</dbReference>
<keyword evidence="5" id="KW-0813">Transport</keyword>
<feature type="transmembrane region" description="Helical" evidence="5">
    <location>
        <begin position="184"/>
        <end position="205"/>
    </location>
</feature>
<organism evidence="7 8">
    <name type="scientific">Inquilinus limosus</name>
    <dbReference type="NCBI Taxonomy" id="171674"/>
    <lineage>
        <taxon>Bacteria</taxon>
        <taxon>Pseudomonadati</taxon>
        <taxon>Pseudomonadota</taxon>
        <taxon>Alphaproteobacteria</taxon>
        <taxon>Rhodospirillales</taxon>
        <taxon>Rhodospirillaceae</taxon>
        <taxon>Inquilinus</taxon>
    </lineage>
</organism>
<evidence type="ECO:0000259" key="6">
    <source>
        <dbReference type="PROSITE" id="PS50928"/>
    </source>
</evidence>
<comment type="similarity">
    <text evidence="5">Belongs to the binding-protein-dependent transport system permease family.</text>
</comment>
<evidence type="ECO:0000256" key="3">
    <source>
        <dbReference type="ARBA" id="ARBA00022989"/>
    </source>
</evidence>
<feature type="transmembrane region" description="Helical" evidence="5">
    <location>
        <begin position="7"/>
        <end position="25"/>
    </location>
</feature>
<evidence type="ECO:0000256" key="5">
    <source>
        <dbReference type="RuleBase" id="RU363032"/>
    </source>
</evidence>
<dbReference type="Pfam" id="PF00528">
    <property type="entry name" value="BPD_transp_1"/>
    <property type="match status" value="1"/>
</dbReference>
<feature type="transmembrane region" description="Helical" evidence="5">
    <location>
        <begin position="297"/>
        <end position="318"/>
    </location>
</feature>
<comment type="subcellular location">
    <subcellularLocation>
        <location evidence="1 5">Cell membrane</location>
        <topology evidence="1 5">Multi-pass membrane protein</topology>
    </subcellularLocation>
</comment>
<dbReference type="GO" id="GO:0055085">
    <property type="term" value="P:transmembrane transport"/>
    <property type="evidence" value="ECO:0007669"/>
    <property type="project" value="InterPro"/>
</dbReference>
<keyword evidence="3 5" id="KW-1133">Transmembrane helix</keyword>
<evidence type="ECO:0000256" key="1">
    <source>
        <dbReference type="ARBA" id="ARBA00004651"/>
    </source>
</evidence>
<feature type="domain" description="ABC transmembrane type-1" evidence="6">
    <location>
        <begin position="99"/>
        <end position="311"/>
    </location>
</feature>
<dbReference type="EMBL" id="JAEKLZ010000210">
    <property type="protein sequence ID" value="MBW8726354.1"/>
    <property type="molecule type" value="Genomic_DNA"/>
</dbReference>
<keyword evidence="4 5" id="KW-0472">Membrane</keyword>
<dbReference type="CDD" id="cd06261">
    <property type="entry name" value="TM_PBP2"/>
    <property type="match status" value="1"/>
</dbReference>
<dbReference type="PANTHER" id="PTHR43376">
    <property type="entry name" value="OLIGOPEPTIDE TRANSPORT SYSTEM PERMEASE PROTEIN"/>
    <property type="match status" value="1"/>
</dbReference>
<dbReference type="PROSITE" id="PS50928">
    <property type="entry name" value="ABC_TM1"/>
    <property type="match status" value="1"/>
</dbReference>
<keyword evidence="2 5" id="KW-0812">Transmembrane</keyword>
<dbReference type="InterPro" id="IPR035906">
    <property type="entry name" value="MetI-like_sf"/>
</dbReference>
<proteinExistence type="inferred from homology"/>
<dbReference type="AlphaFoldDB" id="A0A952KL66"/>
<accession>A0A952KL66</accession>
<dbReference type="PANTHER" id="PTHR43376:SF1">
    <property type="entry name" value="OLIGOPEPTIDE TRANSPORT SYSTEM PERMEASE PROTEIN"/>
    <property type="match status" value="1"/>
</dbReference>
<sequence>MRVPYRRLLIYAIAFAVAIVMNFLLPRLMPGSPVEAMIAQFGKRATPAMIEAIKMRFGQGDATLLEQFWDYLKSLATLDLGISTKYYPQTVLEVLGRSIGWTLLLVLTSIAVSFALGSLFGTIAAWRRGSRLDGVMSPLAVVLLALPPVVIAVCALFLFGVSLRWLPLGYAWDPALDPGLSLEFLGSVAWHAILPVATLSLFLIGDFQATMRNNMISVLGEDYITMARAKGLSESAVMFSYAARNAVLPNLTSLALKLGSVFGGSVVTEIVFNYPGLGLTLFQAAISRDYPVLQGQLLIMTLATLLANLAVDIAYLWLDPRLRDQPA</sequence>
<dbReference type="InterPro" id="IPR000515">
    <property type="entry name" value="MetI-like"/>
</dbReference>
<dbReference type="Gene3D" id="1.10.3720.10">
    <property type="entry name" value="MetI-like"/>
    <property type="match status" value="1"/>
</dbReference>
<protein>
    <submittedName>
        <fullName evidence="7">ABC transporter permease</fullName>
    </submittedName>
</protein>
<comment type="caution">
    <text evidence="7">The sequence shown here is derived from an EMBL/GenBank/DDBJ whole genome shotgun (WGS) entry which is preliminary data.</text>
</comment>
<feature type="transmembrane region" description="Helical" evidence="5">
    <location>
        <begin position="99"/>
        <end position="126"/>
    </location>
</feature>
<evidence type="ECO:0000313" key="7">
    <source>
        <dbReference type="EMBL" id="MBW8726354.1"/>
    </source>
</evidence>
<dbReference type="GO" id="GO:0005886">
    <property type="term" value="C:plasma membrane"/>
    <property type="evidence" value="ECO:0007669"/>
    <property type="project" value="UniProtKB-SubCell"/>
</dbReference>
<evidence type="ECO:0000256" key="4">
    <source>
        <dbReference type="ARBA" id="ARBA00023136"/>
    </source>
</evidence>
<gene>
    <name evidence="7" type="ORF">JF625_14505</name>
</gene>
<dbReference type="Proteomes" id="UP000700706">
    <property type="component" value="Unassembled WGS sequence"/>
</dbReference>
<name>A0A952KL66_9PROT</name>
<feature type="transmembrane region" description="Helical" evidence="5">
    <location>
        <begin position="138"/>
        <end position="164"/>
    </location>
</feature>
<evidence type="ECO:0000313" key="8">
    <source>
        <dbReference type="Proteomes" id="UP000700706"/>
    </source>
</evidence>
<reference evidence="7" key="1">
    <citation type="submission" date="2020-06" db="EMBL/GenBank/DDBJ databases">
        <title>Stable isotope informed genome-resolved metagenomics uncovers potential trophic interactions in rhizosphere soil.</title>
        <authorList>
            <person name="Starr E.P."/>
            <person name="Shi S."/>
            <person name="Blazewicz S.J."/>
            <person name="Koch B.J."/>
            <person name="Probst A.J."/>
            <person name="Hungate B.A."/>
            <person name="Pett-Ridge J."/>
            <person name="Firestone M.K."/>
            <person name="Banfield J.F."/>
        </authorList>
    </citation>
    <scope>NUCLEOTIDE SEQUENCE</scope>
    <source>
        <strain evidence="7">YM_69_17</strain>
    </source>
</reference>